<dbReference type="PROSITE" id="PS50828">
    <property type="entry name" value="SMR"/>
    <property type="match status" value="1"/>
</dbReference>
<protein>
    <submittedName>
        <fullName evidence="5">Smr domain containing protein</fullName>
    </submittedName>
</protein>
<dbReference type="InterPro" id="IPR000571">
    <property type="entry name" value="Znf_CCCH"/>
</dbReference>
<dbReference type="OrthoDB" id="3247158at2759"/>
<sequence length="743" mass="79661">MSAPAFPKTNSCTAKASDSAIDDYASKVLKRSSPPDAVVDSSLGPYVTSLLRCAEISDIKDLSSLEEYESLLELLEDQCNMEATTATNALETIAEAVVTKMLPLSEIASGNGMSNRTVKLGLYTGGESSLDSFQSMREQLPGVCSNTLPSMSIDPYTPSSAGGPSPLKPDNLIPEDLLGVLDNPSPNHHRVVTNLQGGGLRPGMYTSSQPQSRGTRPQVFQFHSTPPRPPGSHRPMHSQGHISQHHLTSSSPPPTTTVSSPYMINSQQQIIAYPQTPHTESGEEFPPLDQATAFPPLGASTEKSKRSKSTGGIKKTAGAGGGGNQKSAGTPQQQKLSDKELAAVLFRPARPRQNSIETEQDSASNSAVHPQQRSRGSSIGSCHATQPQQYENEASTSTPSADAVNDYFFQQQLSSCVEILLSMNQELSEEAATEAALMAHSDFNVAQYIFDAAMTAPPICRHMLQEGCYRSDCQFSHDVDGHTCLFWIRGRCGKGSTCKFLHGFNDKLLDGISFDTMATNAAPLSSTTYGGYNSGYSSSYQAAATSFTTVDSAYTAPAATSASWPLPTLADSSASNSYSSGETASVSFANIASKGYDKNKFSDASFPTPSYSTQSINTPTVRIPQDLWNPHENRDASVFHIADPLERYHRVAATVERSDVIDLHFQSTKTFSTVLATILPTKLGEMQEVWIVTGTGHHVGSKTHQKGGGALERAVAQWLTEEGYNYLQGKDRNGLGGALLVKV</sequence>
<gene>
    <name evidence="5" type="ORF">IV203_008531</name>
</gene>
<feature type="domain" description="Smr" evidence="4">
    <location>
        <begin position="682"/>
        <end position="743"/>
    </location>
</feature>
<feature type="compositionally biased region" description="Polar residues" evidence="2">
    <location>
        <begin position="352"/>
        <end position="398"/>
    </location>
</feature>
<organism evidence="5 6">
    <name type="scientific">Nitzschia inconspicua</name>
    <dbReference type="NCBI Taxonomy" id="303405"/>
    <lineage>
        <taxon>Eukaryota</taxon>
        <taxon>Sar</taxon>
        <taxon>Stramenopiles</taxon>
        <taxon>Ochrophyta</taxon>
        <taxon>Bacillariophyta</taxon>
        <taxon>Bacillariophyceae</taxon>
        <taxon>Bacillariophycidae</taxon>
        <taxon>Bacillariales</taxon>
        <taxon>Bacillariaceae</taxon>
        <taxon>Nitzschia</taxon>
    </lineage>
</organism>
<keyword evidence="6" id="KW-1185">Reference proteome</keyword>
<dbReference type="PROSITE" id="PS50103">
    <property type="entry name" value="ZF_C3H1"/>
    <property type="match status" value="2"/>
</dbReference>
<keyword evidence="1" id="KW-0479">Metal-binding</keyword>
<dbReference type="EMBL" id="JAGRRH010000017">
    <property type="protein sequence ID" value="KAG7352483.1"/>
    <property type="molecule type" value="Genomic_DNA"/>
</dbReference>
<feature type="domain" description="C3H1-type" evidence="3">
    <location>
        <begin position="483"/>
        <end position="505"/>
    </location>
</feature>
<evidence type="ECO:0000259" key="4">
    <source>
        <dbReference type="PROSITE" id="PS50828"/>
    </source>
</evidence>
<dbReference type="InterPro" id="IPR002625">
    <property type="entry name" value="Smr_dom"/>
</dbReference>
<feature type="zinc finger region" description="C3H1-type" evidence="1">
    <location>
        <begin position="454"/>
        <end position="480"/>
    </location>
</feature>
<reference evidence="5" key="2">
    <citation type="submission" date="2021-04" db="EMBL/GenBank/DDBJ databases">
        <authorList>
            <person name="Podell S."/>
        </authorList>
    </citation>
    <scope>NUCLEOTIDE SEQUENCE</scope>
    <source>
        <strain evidence="5">Hildebrandi</strain>
    </source>
</reference>
<proteinExistence type="predicted"/>
<feature type="region of interest" description="Disordered" evidence="2">
    <location>
        <begin position="349"/>
        <end position="398"/>
    </location>
</feature>
<accession>A0A9K3PM78</accession>
<feature type="region of interest" description="Disordered" evidence="2">
    <location>
        <begin position="276"/>
        <end position="336"/>
    </location>
</feature>
<feature type="region of interest" description="Disordered" evidence="2">
    <location>
        <begin position="186"/>
        <end position="260"/>
    </location>
</feature>
<evidence type="ECO:0000259" key="3">
    <source>
        <dbReference type="PROSITE" id="PS50103"/>
    </source>
</evidence>
<comment type="caution">
    <text evidence="5">The sequence shown here is derived from an EMBL/GenBank/DDBJ whole genome shotgun (WGS) entry which is preliminary data.</text>
</comment>
<dbReference type="GO" id="GO:0008270">
    <property type="term" value="F:zinc ion binding"/>
    <property type="evidence" value="ECO:0007669"/>
    <property type="project" value="UniProtKB-KW"/>
</dbReference>
<evidence type="ECO:0000256" key="2">
    <source>
        <dbReference type="SAM" id="MobiDB-lite"/>
    </source>
</evidence>
<name>A0A9K3PM78_9STRA</name>
<keyword evidence="1" id="KW-0863">Zinc-finger</keyword>
<dbReference type="AlphaFoldDB" id="A0A9K3PM78"/>
<feature type="compositionally biased region" description="Polar residues" evidence="2">
    <location>
        <begin position="205"/>
        <end position="215"/>
    </location>
</feature>
<feature type="zinc finger region" description="C3H1-type" evidence="1">
    <location>
        <begin position="483"/>
        <end position="505"/>
    </location>
</feature>
<reference evidence="5" key="1">
    <citation type="journal article" date="2021" name="Sci. Rep.">
        <title>Diploid genomic architecture of Nitzschia inconspicua, an elite biomass production diatom.</title>
        <authorList>
            <person name="Oliver A."/>
            <person name="Podell S."/>
            <person name="Pinowska A."/>
            <person name="Traller J.C."/>
            <person name="Smith S.R."/>
            <person name="McClure R."/>
            <person name="Beliaev A."/>
            <person name="Bohutskyi P."/>
            <person name="Hill E.A."/>
            <person name="Rabines A."/>
            <person name="Zheng H."/>
            <person name="Allen L.Z."/>
            <person name="Kuo A."/>
            <person name="Grigoriev I.V."/>
            <person name="Allen A.E."/>
            <person name="Hazlebeck D."/>
            <person name="Allen E.E."/>
        </authorList>
    </citation>
    <scope>NUCLEOTIDE SEQUENCE</scope>
    <source>
        <strain evidence="5">Hildebrandi</strain>
    </source>
</reference>
<evidence type="ECO:0000313" key="6">
    <source>
        <dbReference type="Proteomes" id="UP000693970"/>
    </source>
</evidence>
<keyword evidence="1" id="KW-0862">Zinc</keyword>
<dbReference type="Proteomes" id="UP000693970">
    <property type="component" value="Unassembled WGS sequence"/>
</dbReference>
<feature type="region of interest" description="Disordered" evidence="2">
    <location>
        <begin position="149"/>
        <end position="169"/>
    </location>
</feature>
<evidence type="ECO:0000313" key="5">
    <source>
        <dbReference type="EMBL" id="KAG7352483.1"/>
    </source>
</evidence>
<feature type="domain" description="C3H1-type" evidence="3">
    <location>
        <begin position="454"/>
        <end position="480"/>
    </location>
</feature>
<dbReference type="Pfam" id="PF01713">
    <property type="entry name" value="Smr"/>
    <property type="match status" value="1"/>
</dbReference>
<evidence type="ECO:0000256" key="1">
    <source>
        <dbReference type="PROSITE-ProRule" id="PRU00723"/>
    </source>
</evidence>